<proteinExistence type="predicted"/>
<dbReference type="EMBL" id="NWTM01000001">
    <property type="protein sequence ID" value="RYC45526.1"/>
    <property type="molecule type" value="Genomic_DNA"/>
</dbReference>
<reference evidence="1 2" key="1">
    <citation type="journal article" date="2018" name="Syst. Appl. Microbiol.">
        <title>Pectobacterium zantedeschiae sp. nov. a new species of a soft rot pathogen isolated from Calla lily (Zantedeschia spp.).</title>
        <authorList>
            <person name="Waleron M."/>
            <person name="Misztak A."/>
            <person name="Waleron M."/>
            <person name="Franczuk M."/>
            <person name="Jonca J."/>
            <person name="Wielgomas B."/>
            <person name="Mikicinski A."/>
            <person name="Popovic T."/>
            <person name="Waleron K."/>
        </authorList>
    </citation>
    <scope>NUCLEOTIDE SEQUENCE [LARGE SCALE GENOMIC DNA]</scope>
    <source>
        <strain evidence="1 2">9M</strain>
    </source>
</reference>
<evidence type="ECO:0000313" key="1">
    <source>
        <dbReference type="EMBL" id="RYC45526.1"/>
    </source>
</evidence>
<evidence type="ECO:0000313" key="2">
    <source>
        <dbReference type="Proteomes" id="UP001138460"/>
    </source>
</evidence>
<gene>
    <name evidence="1" type="ORF">CLR69_11245</name>
</gene>
<comment type="caution">
    <text evidence="1">The sequence shown here is derived from an EMBL/GenBank/DDBJ whole genome shotgun (WGS) entry which is preliminary data.</text>
</comment>
<dbReference type="Proteomes" id="UP001138460">
    <property type="component" value="Unassembled WGS sequence"/>
</dbReference>
<dbReference type="AlphaFoldDB" id="A0A9X8JKW4"/>
<organism evidence="1 2">
    <name type="scientific">Pectobacterium zantedeschiae</name>
    <dbReference type="NCBI Taxonomy" id="2034769"/>
    <lineage>
        <taxon>Bacteria</taxon>
        <taxon>Pseudomonadati</taxon>
        <taxon>Pseudomonadota</taxon>
        <taxon>Gammaproteobacteria</taxon>
        <taxon>Enterobacterales</taxon>
        <taxon>Pectobacteriaceae</taxon>
        <taxon>Pectobacterium</taxon>
    </lineage>
</organism>
<name>A0A9X8JKW4_9GAMM</name>
<keyword evidence="2" id="KW-1185">Reference proteome</keyword>
<accession>A0A9X8JKW4</accession>
<sequence>MPVILQAACALASLKYSARRGPCPEGPLQAAFKSAPDRFVTPVTYLCKLPGTRAVAALRGSEMSPALTGQRFALFKTPTFCPATRII</sequence>
<protein>
    <submittedName>
        <fullName evidence="1">Uncharacterized protein</fullName>
    </submittedName>
</protein>